<dbReference type="Pfam" id="PF00646">
    <property type="entry name" value="F-box"/>
    <property type="match status" value="1"/>
</dbReference>
<dbReference type="InterPro" id="IPR001810">
    <property type="entry name" value="F-box_dom"/>
</dbReference>
<evidence type="ECO:0000259" key="2">
    <source>
        <dbReference type="PROSITE" id="PS50181"/>
    </source>
</evidence>
<dbReference type="Proteomes" id="UP001472677">
    <property type="component" value="Unassembled WGS sequence"/>
</dbReference>
<dbReference type="Gene3D" id="1.20.1280.50">
    <property type="match status" value="1"/>
</dbReference>
<dbReference type="InterPro" id="IPR036047">
    <property type="entry name" value="F-box-like_dom_sf"/>
</dbReference>
<evidence type="ECO:0000313" key="4">
    <source>
        <dbReference type="Proteomes" id="UP001472677"/>
    </source>
</evidence>
<keyword evidence="1" id="KW-0472">Membrane</keyword>
<dbReference type="PANTHER" id="PTHR47750">
    <property type="entry name" value="F-BOX PROTEIN SNE"/>
    <property type="match status" value="1"/>
</dbReference>
<dbReference type="SMART" id="SM00256">
    <property type="entry name" value="FBOX"/>
    <property type="match status" value="1"/>
</dbReference>
<accession>A0ABR2E4A8</accession>
<dbReference type="PROSITE" id="PS50181">
    <property type="entry name" value="FBOX"/>
    <property type="match status" value="1"/>
</dbReference>
<dbReference type="SUPFAM" id="SSF81383">
    <property type="entry name" value="F-box domain"/>
    <property type="match status" value="1"/>
</dbReference>
<sequence length="285" mass="31296">MKRCAPDSQVPVPDLKMKKVKEDSDEQEAGFMNLDENLLYEVLKHVDARTLAMASCVSKQWHKTAKDERLWELICTRHWANIGCGTQQLRSVVLPLGGFRRLHSLYLWPLSKPNIASASSSSSSWAPPFPKIINSKPPARWGKDEHICGLKKEKGQPGASGKSDRRSIDRIRFWKISLNCKRQSEVDPSAFAICILDLFSASAKNLTGDSEILSKDKWSLLVGVSCEACLIFGGQIAGGFVIFSSVVGTNSLSIVLLLCGAVLAAVLLLFSCCIVYSFGCFVDAV</sequence>
<comment type="caution">
    <text evidence="3">The sequence shown here is derived from an EMBL/GenBank/DDBJ whole genome shotgun (WGS) entry which is preliminary data.</text>
</comment>
<gene>
    <name evidence="3" type="ORF">V6N12_040617</name>
</gene>
<dbReference type="InterPro" id="IPR044184">
    <property type="entry name" value="SNE/GID2"/>
</dbReference>
<organism evidence="3 4">
    <name type="scientific">Hibiscus sabdariffa</name>
    <name type="common">roselle</name>
    <dbReference type="NCBI Taxonomy" id="183260"/>
    <lineage>
        <taxon>Eukaryota</taxon>
        <taxon>Viridiplantae</taxon>
        <taxon>Streptophyta</taxon>
        <taxon>Embryophyta</taxon>
        <taxon>Tracheophyta</taxon>
        <taxon>Spermatophyta</taxon>
        <taxon>Magnoliopsida</taxon>
        <taxon>eudicotyledons</taxon>
        <taxon>Gunneridae</taxon>
        <taxon>Pentapetalae</taxon>
        <taxon>rosids</taxon>
        <taxon>malvids</taxon>
        <taxon>Malvales</taxon>
        <taxon>Malvaceae</taxon>
        <taxon>Malvoideae</taxon>
        <taxon>Hibiscus</taxon>
    </lineage>
</organism>
<name>A0ABR2E4A8_9ROSI</name>
<keyword evidence="1" id="KW-1133">Transmembrane helix</keyword>
<dbReference type="PANTHER" id="PTHR47750:SF7">
    <property type="entry name" value="F-BOX PROTEIN"/>
    <property type="match status" value="1"/>
</dbReference>
<protein>
    <recommendedName>
        <fullName evidence="2">F-box domain-containing protein</fullName>
    </recommendedName>
</protein>
<keyword evidence="1" id="KW-0812">Transmembrane</keyword>
<dbReference type="CDD" id="cd22151">
    <property type="entry name" value="F-box_AtGID2-like"/>
    <property type="match status" value="1"/>
</dbReference>
<dbReference type="EMBL" id="JBBPBM010000020">
    <property type="protein sequence ID" value="KAK8552001.1"/>
    <property type="molecule type" value="Genomic_DNA"/>
</dbReference>
<feature type="transmembrane region" description="Helical" evidence="1">
    <location>
        <begin position="218"/>
        <end position="243"/>
    </location>
</feature>
<keyword evidence="4" id="KW-1185">Reference proteome</keyword>
<evidence type="ECO:0000256" key="1">
    <source>
        <dbReference type="SAM" id="Phobius"/>
    </source>
</evidence>
<evidence type="ECO:0000313" key="3">
    <source>
        <dbReference type="EMBL" id="KAK8552001.1"/>
    </source>
</evidence>
<reference evidence="3 4" key="1">
    <citation type="journal article" date="2024" name="G3 (Bethesda)">
        <title>Genome assembly of Hibiscus sabdariffa L. provides insights into metabolisms of medicinal natural products.</title>
        <authorList>
            <person name="Kim T."/>
        </authorList>
    </citation>
    <scope>NUCLEOTIDE SEQUENCE [LARGE SCALE GENOMIC DNA]</scope>
    <source>
        <strain evidence="3">TK-2024</strain>
        <tissue evidence="3">Old leaves</tissue>
    </source>
</reference>
<proteinExistence type="predicted"/>
<feature type="domain" description="F-box" evidence="2">
    <location>
        <begin position="28"/>
        <end position="74"/>
    </location>
</feature>
<feature type="transmembrane region" description="Helical" evidence="1">
    <location>
        <begin position="255"/>
        <end position="279"/>
    </location>
</feature>